<dbReference type="PANTHER" id="PTHR43634">
    <property type="entry name" value="OW CONDUCTANCE MECHANOSENSITIVE CHANNEL"/>
    <property type="match status" value="1"/>
</dbReference>
<evidence type="ECO:0000256" key="4">
    <source>
        <dbReference type="ARBA" id="ARBA00022692"/>
    </source>
</evidence>
<keyword evidence="12" id="KW-1185">Reference proteome</keyword>
<feature type="domain" description="Mechanosensitive ion channel MscS" evidence="8">
    <location>
        <begin position="180"/>
        <end position="247"/>
    </location>
</feature>
<dbReference type="EMBL" id="CP058559">
    <property type="protein sequence ID" value="QNO16045.1"/>
    <property type="molecule type" value="Genomic_DNA"/>
</dbReference>
<feature type="transmembrane region" description="Helical" evidence="7">
    <location>
        <begin position="131"/>
        <end position="154"/>
    </location>
</feature>
<dbReference type="RefSeq" id="WP_213166442.1">
    <property type="nucleotide sequence ID" value="NZ_CP058559.1"/>
</dbReference>
<evidence type="ECO:0000256" key="1">
    <source>
        <dbReference type="ARBA" id="ARBA00004651"/>
    </source>
</evidence>
<feature type="transmembrane region" description="Helical" evidence="7">
    <location>
        <begin position="20"/>
        <end position="42"/>
    </location>
</feature>
<dbReference type="InterPro" id="IPR045042">
    <property type="entry name" value="YnaI-like"/>
</dbReference>
<dbReference type="InterPro" id="IPR006685">
    <property type="entry name" value="MscS_channel_2nd"/>
</dbReference>
<dbReference type="GO" id="GO:0005886">
    <property type="term" value="C:plasma membrane"/>
    <property type="evidence" value="ECO:0007669"/>
    <property type="project" value="UniProtKB-SubCell"/>
</dbReference>
<evidence type="ECO:0000259" key="9">
    <source>
        <dbReference type="Pfam" id="PF21082"/>
    </source>
</evidence>
<dbReference type="InterPro" id="IPR049142">
    <property type="entry name" value="MS_channel_1st"/>
</dbReference>
<dbReference type="SUPFAM" id="SSF82861">
    <property type="entry name" value="Mechanosensitive channel protein MscS (YggB), transmembrane region"/>
    <property type="match status" value="1"/>
</dbReference>
<dbReference type="Gene3D" id="3.30.70.100">
    <property type="match status" value="1"/>
</dbReference>
<keyword evidence="6 7" id="KW-0472">Membrane</keyword>
<proteinExistence type="inferred from homology"/>
<evidence type="ECO:0000256" key="7">
    <source>
        <dbReference type="SAM" id="Phobius"/>
    </source>
</evidence>
<dbReference type="Pfam" id="PF21088">
    <property type="entry name" value="MS_channel_1st"/>
    <property type="match status" value="1"/>
</dbReference>
<dbReference type="InterPro" id="IPR011014">
    <property type="entry name" value="MscS_channel_TM-2"/>
</dbReference>
<dbReference type="AlphaFoldDB" id="A0A7G9WBI3"/>
<dbReference type="InterPro" id="IPR049278">
    <property type="entry name" value="MS_channel_C"/>
</dbReference>
<evidence type="ECO:0000313" key="12">
    <source>
        <dbReference type="Proteomes" id="UP000516160"/>
    </source>
</evidence>
<dbReference type="InterPro" id="IPR023408">
    <property type="entry name" value="MscS_beta-dom_sf"/>
</dbReference>
<dbReference type="SUPFAM" id="SSF50182">
    <property type="entry name" value="Sm-like ribonucleoproteins"/>
    <property type="match status" value="1"/>
</dbReference>
<feature type="transmembrane region" description="Helical" evidence="7">
    <location>
        <begin position="63"/>
        <end position="81"/>
    </location>
</feature>
<dbReference type="SUPFAM" id="SSF82689">
    <property type="entry name" value="Mechanosensitive channel protein MscS (YggB), C-terminal domain"/>
    <property type="match status" value="1"/>
</dbReference>
<name>A0A7G9WBI3_ALKCA</name>
<evidence type="ECO:0000313" key="11">
    <source>
        <dbReference type="EMBL" id="QNO16045.1"/>
    </source>
</evidence>
<keyword evidence="5 7" id="KW-1133">Transmembrane helix</keyword>
<dbReference type="Pfam" id="PF21082">
    <property type="entry name" value="MS_channel_3rd"/>
    <property type="match status" value="1"/>
</dbReference>
<protein>
    <submittedName>
        <fullName evidence="11">Mechanosensitive ion channel family protein</fullName>
    </submittedName>
</protein>
<dbReference type="InterPro" id="IPR010920">
    <property type="entry name" value="LSM_dom_sf"/>
</dbReference>
<accession>A0A7G9WBI3</accession>
<dbReference type="PANTHER" id="PTHR43634:SF2">
    <property type="entry name" value="LOW CONDUCTANCE MECHANOSENSITIVE CHANNEL YNAI"/>
    <property type="match status" value="1"/>
</dbReference>
<dbReference type="KEGG" id="acae:HYG86_15350"/>
<comment type="subcellular location">
    <subcellularLocation>
        <location evidence="1">Cell membrane</location>
        <topology evidence="1">Multi-pass membrane protein</topology>
    </subcellularLocation>
</comment>
<organism evidence="11 12">
    <name type="scientific">Alkalicella caledoniensis</name>
    <dbReference type="NCBI Taxonomy" id="2731377"/>
    <lineage>
        <taxon>Bacteria</taxon>
        <taxon>Bacillati</taxon>
        <taxon>Bacillota</taxon>
        <taxon>Clostridia</taxon>
        <taxon>Eubacteriales</taxon>
        <taxon>Proteinivoracaceae</taxon>
        <taxon>Alkalicella</taxon>
    </lineage>
</organism>
<comment type="similarity">
    <text evidence="2">Belongs to the MscS (TC 1.A.23) family.</text>
</comment>
<evidence type="ECO:0000259" key="8">
    <source>
        <dbReference type="Pfam" id="PF00924"/>
    </source>
</evidence>
<keyword evidence="3" id="KW-1003">Cell membrane</keyword>
<gene>
    <name evidence="11" type="ORF">HYG86_15350</name>
</gene>
<feature type="transmembrane region" description="Helical" evidence="7">
    <location>
        <begin position="160"/>
        <end position="178"/>
    </location>
</feature>
<feature type="domain" description="Mechanosensitive ion channel MscS C-terminal" evidence="9">
    <location>
        <begin position="254"/>
        <end position="339"/>
    </location>
</feature>
<dbReference type="Proteomes" id="UP000516160">
    <property type="component" value="Chromosome"/>
</dbReference>
<sequence length="361" mass="41150">MIEQILDFWYFHLFRPTRFVGITFLFFMLSHFFNLYIYKLIVKMTDKTKTTLDTKIVTAFRKPVKNFIFFLGLFFALRDLSLSKEYYDVVVKLFRSTVIILITSGFYNLSSTSSALFTKLNEKLDFDIDRILIPIISKAIRFILVAISASIIAQEWGYDVNGFVAGLGIGGLAFALAAQDSLSNFFGGIVIILDKPFSIGDWILTPNVEGTVEDINFRSTKVRTFAHALVTVPNATLAKNPITNWSKMGRRRISFNLGVTYTTPREKLATCVTRIDSMLKNHSDIHPETIFVNFDSFNSSSLDIFIYCFTNTTVWGEFLKVKEDVNFKIMDILEQEGVSVAFPSRSLYFENPIPTAKVNIE</sequence>
<reference evidence="11 12" key="1">
    <citation type="submission" date="2020-07" db="EMBL/GenBank/DDBJ databases">
        <title>Alkalicella. sp. LB2 genome.</title>
        <authorList>
            <person name="Postec A."/>
            <person name="Quemeneur M."/>
        </authorList>
    </citation>
    <scope>NUCLEOTIDE SEQUENCE [LARGE SCALE GENOMIC DNA]</scope>
    <source>
        <strain evidence="11 12">LB2</strain>
    </source>
</reference>
<evidence type="ECO:0000256" key="5">
    <source>
        <dbReference type="ARBA" id="ARBA00022989"/>
    </source>
</evidence>
<evidence type="ECO:0000256" key="2">
    <source>
        <dbReference type="ARBA" id="ARBA00008017"/>
    </source>
</evidence>
<dbReference type="GO" id="GO:0055085">
    <property type="term" value="P:transmembrane transport"/>
    <property type="evidence" value="ECO:0007669"/>
    <property type="project" value="InterPro"/>
</dbReference>
<feature type="domain" description="Mechanosensitive ion channel transmembrane helices 2/3" evidence="10">
    <location>
        <begin position="138"/>
        <end position="179"/>
    </location>
</feature>
<dbReference type="InterPro" id="IPR011066">
    <property type="entry name" value="MscS_channel_C_sf"/>
</dbReference>
<evidence type="ECO:0000256" key="6">
    <source>
        <dbReference type="ARBA" id="ARBA00023136"/>
    </source>
</evidence>
<keyword evidence="4 7" id="KW-0812">Transmembrane</keyword>
<dbReference type="Gene3D" id="1.10.287.1260">
    <property type="match status" value="1"/>
</dbReference>
<evidence type="ECO:0000259" key="10">
    <source>
        <dbReference type="Pfam" id="PF21088"/>
    </source>
</evidence>
<dbReference type="Gene3D" id="2.30.30.60">
    <property type="match status" value="1"/>
</dbReference>
<dbReference type="Pfam" id="PF00924">
    <property type="entry name" value="MS_channel_2nd"/>
    <property type="match status" value="1"/>
</dbReference>
<evidence type="ECO:0000256" key="3">
    <source>
        <dbReference type="ARBA" id="ARBA00022475"/>
    </source>
</evidence>